<dbReference type="Proteomes" id="UP001638015">
    <property type="component" value="Unassembled WGS sequence"/>
</dbReference>
<name>A0ABW9MW58_9FIRM</name>
<proteinExistence type="predicted"/>
<organism evidence="2 3">
    <name type="scientific">Anaerococcus cruorum</name>
    <dbReference type="NCBI Taxonomy" id="3115617"/>
    <lineage>
        <taxon>Bacteria</taxon>
        <taxon>Bacillati</taxon>
        <taxon>Bacillota</taxon>
        <taxon>Tissierellia</taxon>
        <taxon>Tissierellales</taxon>
        <taxon>Peptoniphilaceae</taxon>
        <taxon>Anaerococcus</taxon>
    </lineage>
</organism>
<feature type="chain" id="PRO_5047110815" evidence="1">
    <location>
        <begin position="24"/>
        <end position="346"/>
    </location>
</feature>
<keyword evidence="3" id="KW-1185">Reference proteome</keyword>
<gene>
    <name evidence="2" type="ORF">ACCQ40_04425</name>
</gene>
<keyword evidence="1" id="KW-0732">Signal</keyword>
<dbReference type="EMBL" id="JBGMEH010000003">
    <property type="protein sequence ID" value="MFO3716036.1"/>
    <property type="molecule type" value="Genomic_DNA"/>
</dbReference>
<dbReference type="RefSeq" id="WP_410032777.1">
    <property type="nucleotide sequence ID" value="NZ_JBGMEH010000003.1"/>
</dbReference>
<reference evidence="2 3" key="1">
    <citation type="journal article" date="2025" name="Anaerobe">
        <title>Description of Anaerococcus kampingiae sp. nov., Anaerococcus groningensis sp. nov., Anaerococcus martiniensis sp. nov., and Anaerococcus cruorum sp. nov., isolated from human clinical specimens.</title>
        <authorList>
            <person name="Boiten K.E."/>
            <person name="Meijer J."/>
            <person name="van Wezel E.M."/>
            <person name="Veloo A.C.M."/>
        </authorList>
    </citation>
    <scope>NUCLEOTIDE SEQUENCE [LARGE SCALE GENOMIC DNA]</scope>
    <source>
        <strain evidence="2 3">ENR1039</strain>
    </source>
</reference>
<evidence type="ECO:0000313" key="3">
    <source>
        <dbReference type="Proteomes" id="UP001638015"/>
    </source>
</evidence>
<accession>A0ABW9MW58</accession>
<protein>
    <submittedName>
        <fullName evidence="2">Uncharacterized protein</fullName>
    </submittedName>
</protein>
<feature type="signal peptide" evidence="1">
    <location>
        <begin position="1"/>
        <end position="23"/>
    </location>
</feature>
<comment type="caution">
    <text evidence="2">The sequence shown here is derived from an EMBL/GenBank/DDBJ whole genome shotgun (WGS) entry which is preliminary data.</text>
</comment>
<evidence type="ECO:0000256" key="1">
    <source>
        <dbReference type="SAM" id="SignalP"/>
    </source>
</evidence>
<evidence type="ECO:0000313" key="2">
    <source>
        <dbReference type="EMBL" id="MFO3716036.1"/>
    </source>
</evidence>
<sequence length="346" mass="39229">MKKITKAFLLASLIAMPVGVSQAAPADNNDSVVLNQQQHTFTLDGKLYRPSGYTTSFSPIYPDYDGVINDKSFGVRKDIKYKRGEDPNTVLVEEDTFVGIYTNEDYPKDKIPEEVYRATYEVVKVDKAKNEIRFKTVEAGNDYVKKNLSKSIYIADLSNFDNIDLKPGDQIKIWHMFPTNGYEEMFIPEVYKSEITKKVPDNNMTSTEILANKLFDNLVESEAAAILVENIHSLDVASRESLKDSIKESDIIIKRGYKALLTEEERKADDNSKAIIKVIQIKYGKKLEAEKDKKLALSIYDNMIMANAGRKLLNDYPNIAKSIEKTLKPSVEESEKLVDRALKTLK</sequence>